<dbReference type="SUPFAM" id="SSF55729">
    <property type="entry name" value="Acyl-CoA N-acyltransferases (Nat)"/>
    <property type="match status" value="1"/>
</dbReference>
<evidence type="ECO:0000259" key="1">
    <source>
        <dbReference type="PROSITE" id="PS51186"/>
    </source>
</evidence>
<dbReference type="GO" id="GO:0016747">
    <property type="term" value="F:acyltransferase activity, transferring groups other than amino-acyl groups"/>
    <property type="evidence" value="ECO:0007669"/>
    <property type="project" value="InterPro"/>
</dbReference>
<protein>
    <recommendedName>
        <fullName evidence="1">N-acetyltransferase domain-containing protein</fullName>
    </recommendedName>
</protein>
<accession>A0A1Y4LGG7</accession>
<dbReference type="InterPro" id="IPR016181">
    <property type="entry name" value="Acyl_CoA_acyltransferase"/>
</dbReference>
<dbReference type="Proteomes" id="UP000195326">
    <property type="component" value="Unassembled WGS sequence"/>
</dbReference>
<evidence type="ECO:0000313" key="3">
    <source>
        <dbReference type="Proteomes" id="UP000195326"/>
    </source>
</evidence>
<comment type="caution">
    <text evidence="2">The sequence shown here is derived from an EMBL/GenBank/DDBJ whole genome shotgun (WGS) entry which is preliminary data.</text>
</comment>
<dbReference type="CDD" id="cd04301">
    <property type="entry name" value="NAT_SF"/>
    <property type="match status" value="1"/>
</dbReference>
<dbReference type="EMBL" id="NFKL01000023">
    <property type="protein sequence ID" value="OUP55804.1"/>
    <property type="molecule type" value="Genomic_DNA"/>
</dbReference>
<reference evidence="3" key="1">
    <citation type="submission" date="2017-04" db="EMBL/GenBank/DDBJ databases">
        <title>Function of individual gut microbiota members based on whole genome sequencing of pure cultures obtained from chicken caecum.</title>
        <authorList>
            <person name="Medvecky M."/>
            <person name="Cejkova D."/>
            <person name="Polansky O."/>
            <person name="Karasova D."/>
            <person name="Kubasova T."/>
            <person name="Cizek A."/>
            <person name="Rychlik I."/>
        </authorList>
    </citation>
    <scope>NUCLEOTIDE SEQUENCE [LARGE SCALE GENOMIC DNA]</scope>
    <source>
        <strain evidence="3">An179</strain>
    </source>
</reference>
<dbReference type="Gene3D" id="3.40.630.30">
    <property type="match status" value="1"/>
</dbReference>
<proteinExistence type="predicted"/>
<evidence type="ECO:0000313" key="2">
    <source>
        <dbReference type="EMBL" id="OUP55804.1"/>
    </source>
</evidence>
<dbReference type="InterPro" id="IPR000182">
    <property type="entry name" value="GNAT_dom"/>
</dbReference>
<organism evidence="2 3">
    <name type="scientific">Butyricicoccus pullicaecorum</name>
    <dbReference type="NCBI Taxonomy" id="501571"/>
    <lineage>
        <taxon>Bacteria</taxon>
        <taxon>Bacillati</taxon>
        <taxon>Bacillota</taxon>
        <taxon>Clostridia</taxon>
        <taxon>Eubacteriales</taxon>
        <taxon>Butyricicoccaceae</taxon>
        <taxon>Butyricicoccus</taxon>
    </lineage>
</organism>
<dbReference type="Pfam" id="PF13527">
    <property type="entry name" value="Acetyltransf_9"/>
    <property type="match status" value="1"/>
</dbReference>
<dbReference type="PROSITE" id="PS51186">
    <property type="entry name" value="GNAT"/>
    <property type="match status" value="1"/>
</dbReference>
<sequence>MTSGSAAFRGWPRSRPPFCASLPPCFDFASGRKCAIIKSIDKRHSARRCAVFLTHPRGMQKGGTMHIRQIKIGDYRAVYRLIRQAFAQSRISDGCEQDWVIAQRSSRGYVPALELVAEQGGSLVGHVLLTERTVQTEEGACTALYLSPLCVRADLRGQGIGGALLHEAFTRAADMGYRAAFLVGDPAYYSRFGFRPVTDFGIENCSKIPDRYVQAVELHPGALEEIRGSLHLSA</sequence>
<gene>
    <name evidence="2" type="ORF">B5F15_13885</name>
</gene>
<name>A0A1Y4LGG7_9FIRM</name>
<dbReference type="AlphaFoldDB" id="A0A1Y4LGG7"/>
<dbReference type="STRING" id="501571.GCA_900143195_00521"/>
<feature type="domain" description="N-acetyltransferase" evidence="1">
    <location>
        <begin position="65"/>
        <end position="217"/>
    </location>
</feature>